<dbReference type="EMBL" id="CAADFU010000026">
    <property type="protein sequence ID" value="VFK43467.1"/>
    <property type="molecule type" value="Genomic_DNA"/>
</dbReference>
<accession>A0A450YPJ4</accession>
<evidence type="ECO:0000259" key="4">
    <source>
        <dbReference type="PROSITE" id="PS51084"/>
    </source>
</evidence>
<protein>
    <submittedName>
        <fullName evidence="6">Histidine triad (HIT) family protein</fullName>
    </submittedName>
</protein>
<dbReference type="Pfam" id="PF01230">
    <property type="entry name" value="HIT"/>
    <property type="match status" value="1"/>
</dbReference>
<dbReference type="SUPFAM" id="SSF54197">
    <property type="entry name" value="HIT-like"/>
    <property type="match status" value="1"/>
</dbReference>
<gene>
    <name evidence="7" type="ORF">BECKSD772D_GA0070982_11355</name>
    <name evidence="6" type="ORF">BECKSD772E_GA0070983_10265</name>
    <name evidence="5" type="ORF">BECKSD772F_GA0070984_102431</name>
</gene>
<dbReference type="InterPro" id="IPR001310">
    <property type="entry name" value="Histidine_triad_HIT"/>
</dbReference>
<dbReference type="GO" id="GO:0009117">
    <property type="term" value="P:nucleotide metabolic process"/>
    <property type="evidence" value="ECO:0007669"/>
    <property type="project" value="TreeGrafter"/>
</dbReference>
<dbReference type="PANTHER" id="PTHR46648">
    <property type="entry name" value="HIT FAMILY PROTEIN 1"/>
    <property type="match status" value="1"/>
</dbReference>
<feature type="active site" description="Tele-AMP-histidine intermediate" evidence="1">
    <location>
        <position position="115"/>
    </location>
</feature>
<name>A0A450YPJ4_9GAMM</name>
<organism evidence="6">
    <name type="scientific">Candidatus Kentrum sp. SD</name>
    <dbReference type="NCBI Taxonomy" id="2126332"/>
    <lineage>
        <taxon>Bacteria</taxon>
        <taxon>Pseudomonadati</taxon>
        <taxon>Pseudomonadota</taxon>
        <taxon>Gammaproteobacteria</taxon>
        <taxon>Candidatus Kentrum</taxon>
    </lineage>
</organism>
<dbReference type="PROSITE" id="PS51084">
    <property type="entry name" value="HIT_2"/>
    <property type="match status" value="1"/>
</dbReference>
<dbReference type="GO" id="GO:0003824">
    <property type="term" value="F:catalytic activity"/>
    <property type="evidence" value="ECO:0007669"/>
    <property type="project" value="InterPro"/>
</dbReference>
<dbReference type="Gene3D" id="3.30.428.10">
    <property type="entry name" value="HIT-like"/>
    <property type="match status" value="1"/>
</dbReference>
<evidence type="ECO:0000256" key="1">
    <source>
        <dbReference type="PIRSR" id="PIRSR601310-1"/>
    </source>
</evidence>
<dbReference type="PANTHER" id="PTHR46648:SF1">
    <property type="entry name" value="ADENOSINE 5'-MONOPHOSPHORAMIDASE HNT1"/>
    <property type="match status" value="1"/>
</dbReference>
<evidence type="ECO:0000256" key="2">
    <source>
        <dbReference type="PIRSR" id="PIRSR601310-3"/>
    </source>
</evidence>
<reference evidence="6" key="1">
    <citation type="submission" date="2019-02" db="EMBL/GenBank/DDBJ databases">
        <authorList>
            <person name="Gruber-Vodicka R. H."/>
            <person name="Seah K. B. B."/>
        </authorList>
    </citation>
    <scope>NUCLEOTIDE SEQUENCE</scope>
    <source>
        <strain evidence="7">BECK_S127</strain>
        <strain evidence="6">BECK_S1320</strain>
        <strain evidence="5">BECK_S1321</strain>
    </source>
</reference>
<evidence type="ECO:0000313" key="7">
    <source>
        <dbReference type="EMBL" id="VFK80637.1"/>
    </source>
</evidence>
<feature type="domain" description="HIT" evidence="4">
    <location>
        <begin position="17"/>
        <end position="132"/>
    </location>
</feature>
<dbReference type="EMBL" id="CAADFR010000024">
    <property type="protein sequence ID" value="VFK38451.1"/>
    <property type="molecule type" value="Genomic_DNA"/>
</dbReference>
<dbReference type="InterPro" id="IPR036265">
    <property type="entry name" value="HIT-like_sf"/>
</dbReference>
<evidence type="ECO:0000313" key="6">
    <source>
        <dbReference type="EMBL" id="VFK43467.1"/>
    </source>
</evidence>
<evidence type="ECO:0000256" key="3">
    <source>
        <dbReference type="PROSITE-ProRule" id="PRU00464"/>
    </source>
</evidence>
<dbReference type="EMBL" id="CAADHB010000135">
    <property type="protein sequence ID" value="VFK80637.1"/>
    <property type="molecule type" value="Genomic_DNA"/>
</dbReference>
<dbReference type="InterPro" id="IPR011146">
    <property type="entry name" value="HIT-like"/>
</dbReference>
<sequence length="211" mass="24316">MIYDCVFCREIDGSRNTNFAVRYPEIKSRFIYETDSLLAFPCIGQLTKGHFLIVPRIHYCTFKHVYSNLMSLPQELDELINGVHEKLGIQIKDSLFFEHGALSQLNGGCGIYHAHLHVVPNAGVIRPNDIFDFEDREPHHHIESSWQSLSDEYSYALVGSIEDGFYFCPISVPLPSQTIRKNVAHALGLLEWDWRKTMREENLILTLEEAF</sequence>
<proteinExistence type="predicted"/>
<dbReference type="AlphaFoldDB" id="A0A450YPJ4"/>
<feature type="short sequence motif" description="Histidine triad motif" evidence="2 3">
    <location>
        <begin position="113"/>
        <end position="117"/>
    </location>
</feature>
<evidence type="ECO:0000313" key="5">
    <source>
        <dbReference type="EMBL" id="VFK38451.1"/>
    </source>
</evidence>